<dbReference type="GeneID" id="92383028"/>
<dbReference type="AlphaFoldDB" id="A0A1G4I6V1"/>
<evidence type="ECO:0000313" key="3">
    <source>
        <dbReference type="EMBL" id="SCU67623.1"/>
    </source>
</evidence>
<reference evidence="3" key="1">
    <citation type="submission" date="2016-09" db="EMBL/GenBank/DDBJ databases">
        <authorList>
            <person name="Hebert L."/>
            <person name="Moumen B."/>
        </authorList>
    </citation>
    <scope>NUCLEOTIDE SEQUENCE [LARGE SCALE GENOMIC DNA]</scope>
    <source>
        <strain evidence="3">OVI</strain>
    </source>
</reference>
<proteinExistence type="predicted"/>
<comment type="caution">
    <text evidence="3">The sequence shown here is derived from an EMBL/GenBank/DDBJ whole genome shotgun (WGS) entry which is preliminary data.</text>
</comment>
<evidence type="ECO:0000256" key="2">
    <source>
        <dbReference type="SAM" id="SignalP"/>
    </source>
</evidence>
<dbReference type="RefSeq" id="XP_067078910.1">
    <property type="nucleotide sequence ID" value="XM_067222809.1"/>
</dbReference>
<keyword evidence="2" id="KW-0732">Signal</keyword>
<evidence type="ECO:0008006" key="5">
    <source>
        <dbReference type="Google" id="ProtNLM"/>
    </source>
</evidence>
<organism evidence="3 4">
    <name type="scientific">Trypanosoma equiperdum</name>
    <dbReference type="NCBI Taxonomy" id="5694"/>
    <lineage>
        <taxon>Eukaryota</taxon>
        <taxon>Discoba</taxon>
        <taxon>Euglenozoa</taxon>
        <taxon>Kinetoplastea</taxon>
        <taxon>Metakinetoplastina</taxon>
        <taxon>Trypanosomatida</taxon>
        <taxon>Trypanosomatidae</taxon>
        <taxon>Trypanosoma</taxon>
    </lineage>
</organism>
<feature type="chain" id="PRO_5009235240" description="Trypanosome variant surface glycoprotein (A-type)" evidence="2">
    <location>
        <begin position="35"/>
        <end position="221"/>
    </location>
</feature>
<sequence length="221" mass="24274">MPLSNKGHRFKAQFYWAMVLTLVTLTNRITQKSAAETEENKQQTPCKSAHYLWQLAKQLTDADRPLKDQQNVLLKQKSQLSLLSALSEDATARDALGLLATLASAKAERTANKLQLCKQATGTAALMLAQKAGRAMELSEVESIKTTARPEETIATPAAGTLTLPTVVFEDFETNSCEKKSSRPRTSPNKPRHKQANQTQNAQTQARNGDASRQVLHAEMG</sequence>
<evidence type="ECO:0000313" key="4">
    <source>
        <dbReference type="Proteomes" id="UP000195570"/>
    </source>
</evidence>
<accession>A0A1G4I6V1</accession>
<name>A0A1G4I6V1_TRYEQ</name>
<keyword evidence="4" id="KW-1185">Reference proteome</keyword>
<protein>
    <recommendedName>
        <fullName evidence="5">Trypanosome variant surface glycoprotein (A-type)</fullName>
    </recommendedName>
</protein>
<evidence type="ECO:0000256" key="1">
    <source>
        <dbReference type="SAM" id="MobiDB-lite"/>
    </source>
</evidence>
<dbReference type="EMBL" id="CZPT02000786">
    <property type="protein sequence ID" value="SCU67623.1"/>
    <property type="molecule type" value="Genomic_DNA"/>
</dbReference>
<dbReference type="VEuPathDB" id="TriTrypDB:TEOVI_000909400"/>
<dbReference type="SUPFAM" id="SSF58087">
    <property type="entry name" value="Variant surface glycoprotein (N-terminal domain)"/>
    <property type="match status" value="1"/>
</dbReference>
<feature type="region of interest" description="Disordered" evidence="1">
    <location>
        <begin position="175"/>
        <end position="221"/>
    </location>
</feature>
<feature type="compositionally biased region" description="Low complexity" evidence="1">
    <location>
        <begin position="196"/>
        <end position="206"/>
    </location>
</feature>
<dbReference type="Proteomes" id="UP000195570">
    <property type="component" value="Unassembled WGS sequence"/>
</dbReference>
<gene>
    <name evidence="3" type="ORF">TEOVI_000909400</name>
</gene>
<feature type="signal peptide" evidence="2">
    <location>
        <begin position="1"/>
        <end position="34"/>
    </location>
</feature>